<evidence type="ECO:0000313" key="10">
    <source>
        <dbReference type="EMBL" id="PIO99815.1"/>
    </source>
</evidence>
<comment type="caution">
    <text evidence="10">The sequence shown here is derived from an EMBL/GenBank/DDBJ whole genome shotgun (WGS) entry which is preliminary data.</text>
</comment>
<dbReference type="GO" id="GO:0016787">
    <property type="term" value="F:hydrolase activity"/>
    <property type="evidence" value="ECO:0007669"/>
    <property type="project" value="UniProtKB-KW"/>
</dbReference>
<dbReference type="GO" id="GO:0004518">
    <property type="term" value="F:nuclease activity"/>
    <property type="evidence" value="ECO:0007669"/>
    <property type="project" value="UniProtKB-KW"/>
</dbReference>
<evidence type="ECO:0000259" key="9">
    <source>
        <dbReference type="Pfam" id="PF01850"/>
    </source>
</evidence>
<evidence type="ECO:0000256" key="3">
    <source>
        <dbReference type="ARBA" id="ARBA00022722"/>
    </source>
</evidence>
<keyword evidence="3" id="KW-0540">Nuclease</keyword>
<proteinExistence type="inferred from homology"/>
<keyword evidence="2" id="KW-1277">Toxin-antitoxin system</keyword>
<evidence type="ECO:0000313" key="11">
    <source>
        <dbReference type="Proteomes" id="UP000231070"/>
    </source>
</evidence>
<evidence type="ECO:0000256" key="1">
    <source>
        <dbReference type="ARBA" id="ARBA00001946"/>
    </source>
</evidence>
<dbReference type="EMBL" id="NQVN01000003">
    <property type="protein sequence ID" value="PIO99815.1"/>
    <property type="molecule type" value="Genomic_DNA"/>
</dbReference>
<keyword evidence="6" id="KW-0460">Magnesium</keyword>
<evidence type="ECO:0000256" key="8">
    <source>
        <dbReference type="SAM" id="MobiDB-lite"/>
    </source>
</evidence>
<comment type="cofactor">
    <cofactor evidence="1">
        <name>Mg(2+)</name>
        <dbReference type="ChEBI" id="CHEBI:18420"/>
    </cofactor>
</comment>
<dbReference type="PANTHER" id="PTHR33653:SF1">
    <property type="entry name" value="RIBONUCLEASE VAPC2"/>
    <property type="match status" value="1"/>
</dbReference>
<dbReference type="GO" id="GO:0046872">
    <property type="term" value="F:metal ion binding"/>
    <property type="evidence" value="ECO:0007669"/>
    <property type="project" value="UniProtKB-KW"/>
</dbReference>
<comment type="similarity">
    <text evidence="7">Belongs to the PINc/VapC protein family.</text>
</comment>
<dbReference type="OrthoDB" id="5458135at2"/>
<dbReference type="InterPro" id="IPR029060">
    <property type="entry name" value="PIN-like_dom_sf"/>
</dbReference>
<keyword evidence="4" id="KW-0479">Metal-binding</keyword>
<feature type="region of interest" description="Disordered" evidence="8">
    <location>
        <begin position="1"/>
        <end position="49"/>
    </location>
</feature>
<protein>
    <recommendedName>
        <fullName evidence="9">PIN domain-containing protein</fullName>
    </recommendedName>
</protein>
<dbReference type="Proteomes" id="UP000231070">
    <property type="component" value="Unassembled WGS sequence"/>
</dbReference>
<reference evidence="10 11" key="1">
    <citation type="submission" date="2017-08" db="EMBL/GenBank/DDBJ databases">
        <title>Pleomorphomonas carboxidotrophicus sp. nov., a new mesophilic hydrogenogenic carboxidotroph.</title>
        <authorList>
            <person name="Esquivel-Elizondo S."/>
            <person name="Krajmalnik-Brown R."/>
            <person name="Maldonado J."/>
        </authorList>
    </citation>
    <scope>NUCLEOTIDE SEQUENCE [LARGE SCALE GENOMIC DNA]</scope>
    <source>
        <strain evidence="10 11">SVCO-16</strain>
    </source>
</reference>
<dbReference type="AlphaFoldDB" id="A0A2G9WYN2"/>
<accession>A0A2G9WYN2</accession>
<sequence>MAGSICPSGSAGRFPSRLISTRRITNDDPPRYQRSLRTDPAKAGASSGRLGRLTGAGDLSVTAITIMELRFGIEVMPAGHRRRAIEAEVRKLLEVKFLGRIFPFDEDAAEICGRLRASRRAIGRPMHDLADAAIAAIALSRSASLATRNLADFADLGLDLIDPWAMPAVG</sequence>
<dbReference type="InterPro" id="IPR002716">
    <property type="entry name" value="PIN_dom"/>
</dbReference>
<organism evidence="10 11">
    <name type="scientific">Pleomorphomonas carboxyditropha</name>
    <dbReference type="NCBI Taxonomy" id="2023338"/>
    <lineage>
        <taxon>Bacteria</taxon>
        <taxon>Pseudomonadati</taxon>
        <taxon>Pseudomonadota</taxon>
        <taxon>Alphaproteobacteria</taxon>
        <taxon>Hyphomicrobiales</taxon>
        <taxon>Pleomorphomonadaceae</taxon>
        <taxon>Pleomorphomonas</taxon>
    </lineage>
</organism>
<dbReference type="RefSeq" id="WP_100079921.1">
    <property type="nucleotide sequence ID" value="NZ_NQVN01000003.1"/>
</dbReference>
<evidence type="ECO:0000256" key="2">
    <source>
        <dbReference type="ARBA" id="ARBA00022649"/>
    </source>
</evidence>
<evidence type="ECO:0000256" key="6">
    <source>
        <dbReference type="ARBA" id="ARBA00022842"/>
    </source>
</evidence>
<dbReference type="Gene3D" id="3.40.50.1010">
    <property type="entry name" value="5'-nuclease"/>
    <property type="match status" value="1"/>
</dbReference>
<name>A0A2G9WYN2_9HYPH</name>
<feature type="compositionally biased region" description="Basic and acidic residues" evidence="8">
    <location>
        <begin position="24"/>
        <end position="40"/>
    </location>
</feature>
<dbReference type="Pfam" id="PF01850">
    <property type="entry name" value="PIN"/>
    <property type="match status" value="1"/>
</dbReference>
<dbReference type="SUPFAM" id="SSF88723">
    <property type="entry name" value="PIN domain-like"/>
    <property type="match status" value="1"/>
</dbReference>
<keyword evidence="11" id="KW-1185">Reference proteome</keyword>
<evidence type="ECO:0000256" key="4">
    <source>
        <dbReference type="ARBA" id="ARBA00022723"/>
    </source>
</evidence>
<dbReference type="InterPro" id="IPR050556">
    <property type="entry name" value="Type_II_TA_system_RNase"/>
</dbReference>
<evidence type="ECO:0000256" key="7">
    <source>
        <dbReference type="ARBA" id="ARBA00038093"/>
    </source>
</evidence>
<keyword evidence="5" id="KW-0378">Hydrolase</keyword>
<evidence type="ECO:0000256" key="5">
    <source>
        <dbReference type="ARBA" id="ARBA00022801"/>
    </source>
</evidence>
<dbReference type="PANTHER" id="PTHR33653">
    <property type="entry name" value="RIBONUCLEASE VAPC2"/>
    <property type="match status" value="1"/>
</dbReference>
<gene>
    <name evidence="10" type="ORF">CJ014_07850</name>
</gene>
<feature type="domain" description="PIN" evidence="9">
    <location>
        <begin position="52"/>
        <end position="150"/>
    </location>
</feature>